<sequence length="361" mass="39699">MWVLSSLGFYDLNQSLTQALAFRWFISSPSSASLLPRAESFLLGSDPRASASSRVVVRGLPRVSGNNNVYPDISQVHAEGCNHAANTAHHTATTHGQSPGGRAHSQQGMSVHSHVPTTTTTITTSNYREETLLIQHGQLLLGLCRLPRLVQQSSSALSLLRLQELLHLQFAFDAVEAGDGVQQGLSVLVAALGHQIKGRLWELPAEEQEGRRACGEDDLVDPPDPHQVAGQRHHHDADSKGRVHVHGGPRAYFDASELRDVDKHHHQVAAGHLPKAEMGRRRKMRSYVKYLGLMRRALRHWLSSHCAPSVVFTTKGPVPDLKTGKMSSRLDAVRLPYRTAVMLPGTLHTKFGVCTRKTEAR</sequence>
<evidence type="ECO:0000256" key="1">
    <source>
        <dbReference type="SAM" id="MobiDB-lite"/>
    </source>
</evidence>
<accession>A0A4Z2HSS3</accession>
<evidence type="ECO:0000313" key="2">
    <source>
        <dbReference type="EMBL" id="TNN68601.1"/>
    </source>
</evidence>
<feature type="region of interest" description="Disordered" evidence="1">
    <location>
        <begin position="211"/>
        <end position="244"/>
    </location>
</feature>
<comment type="caution">
    <text evidence="2">The sequence shown here is derived from an EMBL/GenBank/DDBJ whole genome shotgun (WGS) entry which is preliminary data.</text>
</comment>
<gene>
    <name evidence="2" type="ORF">EYF80_021115</name>
</gene>
<proteinExistence type="predicted"/>
<keyword evidence="3" id="KW-1185">Reference proteome</keyword>
<dbReference type="Proteomes" id="UP000314294">
    <property type="component" value="Unassembled WGS sequence"/>
</dbReference>
<name>A0A4Z2HSS3_9TELE</name>
<feature type="region of interest" description="Disordered" evidence="1">
    <location>
        <begin position="89"/>
        <end position="120"/>
    </location>
</feature>
<organism evidence="2 3">
    <name type="scientific">Liparis tanakae</name>
    <name type="common">Tanaka's snailfish</name>
    <dbReference type="NCBI Taxonomy" id="230148"/>
    <lineage>
        <taxon>Eukaryota</taxon>
        <taxon>Metazoa</taxon>
        <taxon>Chordata</taxon>
        <taxon>Craniata</taxon>
        <taxon>Vertebrata</taxon>
        <taxon>Euteleostomi</taxon>
        <taxon>Actinopterygii</taxon>
        <taxon>Neopterygii</taxon>
        <taxon>Teleostei</taxon>
        <taxon>Neoteleostei</taxon>
        <taxon>Acanthomorphata</taxon>
        <taxon>Eupercaria</taxon>
        <taxon>Perciformes</taxon>
        <taxon>Cottioidei</taxon>
        <taxon>Cottales</taxon>
        <taxon>Liparidae</taxon>
        <taxon>Liparis</taxon>
    </lineage>
</organism>
<protein>
    <submittedName>
        <fullName evidence="2">Uncharacterized protein</fullName>
    </submittedName>
</protein>
<reference evidence="2 3" key="1">
    <citation type="submission" date="2019-03" db="EMBL/GenBank/DDBJ databases">
        <title>First draft genome of Liparis tanakae, snailfish: a comprehensive survey of snailfish specific genes.</title>
        <authorList>
            <person name="Kim W."/>
            <person name="Song I."/>
            <person name="Jeong J.-H."/>
            <person name="Kim D."/>
            <person name="Kim S."/>
            <person name="Ryu S."/>
            <person name="Song J.Y."/>
            <person name="Lee S.K."/>
        </authorList>
    </citation>
    <scope>NUCLEOTIDE SEQUENCE [LARGE SCALE GENOMIC DNA]</scope>
    <source>
        <tissue evidence="2">Muscle</tissue>
    </source>
</reference>
<dbReference type="AlphaFoldDB" id="A0A4Z2HSS3"/>
<evidence type="ECO:0000313" key="3">
    <source>
        <dbReference type="Proteomes" id="UP000314294"/>
    </source>
</evidence>
<dbReference type="EMBL" id="SRLO01000187">
    <property type="protein sequence ID" value="TNN68601.1"/>
    <property type="molecule type" value="Genomic_DNA"/>
</dbReference>